<protein>
    <submittedName>
        <fullName evidence="8">MFS transporter</fullName>
    </submittedName>
</protein>
<keyword evidence="4 7" id="KW-0812">Transmembrane</keyword>
<dbReference type="Gene3D" id="1.20.1250.20">
    <property type="entry name" value="MFS general substrate transporter like domains"/>
    <property type="match status" value="2"/>
</dbReference>
<evidence type="ECO:0000256" key="4">
    <source>
        <dbReference type="ARBA" id="ARBA00022692"/>
    </source>
</evidence>
<dbReference type="EMBL" id="WMIG01000014">
    <property type="protein sequence ID" value="MTH61245.1"/>
    <property type="molecule type" value="Genomic_DNA"/>
</dbReference>
<reference evidence="8 9" key="1">
    <citation type="submission" date="2019-11" db="EMBL/GenBank/DDBJ databases">
        <authorList>
            <person name="Dong K."/>
        </authorList>
    </citation>
    <scope>NUCLEOTIDE SEQUENCE [LARGE SCALE GENOMIC DNA]</scope>
    <source>
        <strain evidence="8 9">NBRC 112902</strain>
    </source>
</reference>
<dbReference type="InterPro" id="IPR036259">
    <property type="entry name" value="MFS_trans_sf"/>
</dbReference>
<dbReference type="AlphaFoldDB" id="A0A844HSQ7"/>
<dbReference type="SUPFAM" id="SSF103473">
    <property type="entry name" value="MFS general substrate transporter"/>
    <property type="match status" value="1"/>
</dbReference>
<dbReference type="PANTHER" id="PTHR12778:SF10">
    <property type="entry name" value="MAJOR FACILITATOR SUPERFAMILY DOMAIN-CONTAINING PROTEIN 3"/>
    <property type="match status" value="1"/>
</dbReference>
<dbReference type="PANTHER" id="PTHR12778">
    <property type="entry name" value="SOLUTE CARRIER FAMILY 33 ACETYL-COA TRANSPORTER -RELATED"/>
    <property type="match status" value="1"/>
</dbReference>
<feature type="transmembrane region" description="Helical" evidence="7">
    <location>
        <begin position="150"/>
        <end position="168"/>
    </location>
</feature>
<feature type="transmembrane region" description="Helical" evidence="7">
    <location>
        <begin position="285"/>
        <end position="308"/>
    </location>
</feature>
<feature type="transmembrane region" description="Helical" evidence="7">
    <location>
        <begin position="85"/>
        <end position="102"/>
    </location>
</feature>
<feature type="transmembrane region" description="Helical" evidence="7">
    <location>
        <begin position="375"/>
        <end position="396"/>
    </location>
</feature>
<evidence type="ECO:0000256" key="3">
    <source>
        <dbReference type="ARBA" id="ARBA00022448"/>
    </source>
</evidence>
<gene>
    <name evidence="8" type="ORF">GL300_18705</name>
</gene>
<dbReference type="OrthoDB" id="9787815at2"/>
<keyword evidence="3" id="KW-0813">Transport</keyword>
<dbReference type="InterPro" id="IPR011701">
    <property type="entry name" value="MFS"/>
</dbReference>
<comment type="subcellular location">
    <subcellularLocation>
        <location evidence="1">Membrane</location>
        <topology evidence="1">Multi-pass membrane protein</topology>
    </subcellularLocation>
</comment>
<dbReference type="GO" id="GO:0016020">
    <property type="term" value="C:membrane"/>
    <property type="evidence" value="ECO:0007669"/>
    <property type="project" value="UniProtKB-SubCell"/>
</dbReference>
<evidence type="ECO:0000256" key="5">
    <source>
        <dbReference type="ARBA" id="ARBA00022989"/>
    </source>
</evidence>
<name>A0A844HSQ7_9RHOB</name>
<accession>A0A844HSQ7</accession>
<evidence type="ECO:0000256" key="2">
    <source>
        <dbReference type="ARBA" id="ARBA00008335"/>
    </source>
</evidence>
<sequence>MQMTARRLALPAALGTLGGLYVTQSVLSGFIWSALPAVMREQGMALEKLGFLSLLVLPWTLKFLWSPWVERWRRPPGRVPRTKTMIACGGGLVLAALLALSGQTASALAPLIATLFVIATVTATVDIACDGHAVEAFPPSAYSWANMMQVGGAYIGAALGGGLVLVAIDRLGWQAGLAVLAGLCLIGTLPFLLLRQPAPRSEPAAGGASLRAALSRPELRRGLLITALYVAAMKSSLGFFGPFLVDKGFTLTEVGLYSAAGSLVVGLLGAVLGGVAVARLGTLPVLMIALAGQAMVLAYCLAVAAGMALPLGPLAVLTQIGSNAWLAFGFVALYARFMQWSDPRQAGVDFTLFQCMDAGVGMVLGFIGGQIAGHFGYHGLFASALACSLVCAVGILRRIGDKA</sequence>
<dbReference type="GO" id="GO:0022857">
    <property type="term" value="F:transmembrane transporter activity"/>
    <property type="evidence" value="ECO:0007669"/>
    <property type="project" value="InterPro"/>
</dbReference>
<evidence type="ECO:0000256" key="1">
    <source>
        <dbReference type="ARBA" id="ARBA00004141"/>
    </source>
</evidence>
<evidence type="ECO:0000256" key="7">
    <source>
        <dbReference type="SAM" id="Phobius"/>
    </source>
</evidence>
<evidence type="ECO:0000313" key="8">
    <source>
        <dbReference type="EMBL" id="MTH61245.1"/>
    </source>
</evidence>
<proteinExistence type="inferred from homology"/>
<feature type="transmembrane region" description="Helical" evidence="7">
    <location>
        <begin position="256"/>
        <end position="278"/>
    </location>
</feature>
<feature type="transmembrane region" description="Helical" evidence="7">
    <location>
        <begin position="49"/>
        <end position="65"/>
    </location>
</feature>
<feature type="transmembrane region" description="Helical" evidence="7">
    <location>
        <begin position="347"/>
        <end position="369"/>
    </location>
</feature>
<feature type="transmembrane region" description="Helical" evidence="7">
    <location>
        <begin position="174"/>
        <end position="194"/>
    </location>
</feature>
<comment type="caution">
    <text evidence="8">The sequence shown here is derived from an EMBL/GenBank/DDBJ whole genome shotgun (WGS) entry which is preliminary data.</text>
</comment>
<keyword evidence="9" id="KW-1185">Reference proteome</keyword>
<feature type="transmembrane region" description="Helical" evidence="7">
    <location>
        <begin position="108"/>
        <end position="129"/>
    </location>
</feature>
<organism evidence="8 9">
    <name type="scientific">Paracoccus litorisediminis</name>
    <dbReference type="NCBI Taxonomy" id="2006130"/>
    <lineage>
        <taxon>Bacteria</taxon>
        <taxon>Pseudomonadati</taxon>
        <taxon>Pseudomonadota</taxon>
        <taxon>Alphaproteobacteria</taxon>
        <taxon>Rhodobacterales</taxon>
        <taxon>Paracoccaceae</taxon>
        <taxon>Paracoccus</taxon>
    </lineage>
</organism>
<comment type="similarity">
    <text evidence="2">Belongs to the major facilitator superfamily.</text>
</comment>
<evidence type="ECO:0000313" key="9">
    <source>
        <dbReference type="Proteomes" id="UP000449846"/>
    </source>
</evidence>
<keyword evidence="6 7" id="KW-0472">Membrane</keyword>
<feature type="transmembrane region" description="Helical" evidence="7">
    <location>
        <begin position="314"/>
        <end position="335"/>
    </location>
</feature>
<feature type="transmembrane region" description="Helical" evidence="7">
    <location>
        <begin position="223"/>
        <end position="244"/>
    </location>
</feature>
<dbReference type="Proteomes" id="UP000449846">
    <property type="component" value="Unassembled WGS sequence"/>
</dbReference>
<dbReference type="InterPro" id="IPR004752">
    <property type="entry name" value="AmpG_permease/AT-1"/>
</dbReference>
<evidence type="ECO:0000256" key="6">
    <source>
        <dbReference type="ARBA" id="ARBA00023136"/>
    </source>
</evidence>
<keyword evidence="5 7" id="KW-1133">Transmembrane helix</keyword>
<dbReference type="Pfam" id="PF07690">
    <property type="entry name" value="MFS_1"/>
    <property type="match status" value="1"/>
</dbReference>